<dbReference type="PANTHER" id="PTHR42915">
    <property type="entry name" value="HYPOTHETICAL 460 KDA PROTEIN IN FEUA-SIGW INTERGENIC REGION [PRECURSOR]"/>
    <property type="match status" value="1"/>
</dbReference>
<dbReference type="RefSeq" id="WP_123898180.1">
    <property type="nucleotide sequence ID" value="NZ_RPFJ01000011.1"/>
</dbReference>
<dbReference type="InterPro" id="IPR048503">
    <property type="entry name" value="NamZ_C"/>
</dbReference>
<evidence type="ECO:0000313" key="3">
    <source>
        <dbReference type="EMBL" id="RPD96739.1"/>
    </source>
</evidence>
<dbReference type="GO" id="GO:0033922">
    <property type="term" value="F:peptidoglycan beta-N-acetylmuramidase activity"/>
    <property type="evidence" value="ECO:0007669"/>
    <property type="project" value="InterPro"/>
</dbReference>
<dbReference type="InterPro" id="IPR048502">
    <property type="entry name" value="NamZ_N"/>
</dbReference>
<reference evidence="3 4" key="1">
    <citation type="submission" date="2018-11" db="EMBL/GenBank/DDBJ databases">
        <title>Aureibaculum marinum gen. nov., sp. nov., a member of the family Flavobacteriaceae isolated from the Bohai Sea.</title>
        <authorList>
            <person name="Ji X."/>
        </authorList>
    </citation>
    <scope>NUCLEOTIDE SEQUENCE [LARGE SCALE GENOMIC DNA]</scope>
    <source>
        <strain evidence="3 4">BH-SD17</strain>
    </source>
</reference>
<accession>A0A3N4NYR3</accession>
<dbReference type="PIRSF" id="PIRSF016719">
    <property type="entry name" value="UCP016719"/>
    <property type="match status" value="1"/>
</dbReference>
<dbReference type="InterPro" id="IPR008302">
    <property type="entry name" value="NamZ"/>
</dbReference>
<dbReference type="AlphaFoldDB" id="A0A3N4NYR3"/>
<dbReference type="Pfam" id="PF20732">
    <property type="entry name" value="NamZ_C"/>
    <property type="match status" value="1"/>
</dbReference>
<proteinExistence type="predicted"/>
<dbReference type="Pfam" id="PF07075">
    <property type="entry name" value="NamZ_N"/>
    <property type="match status" value="1"/>
</dbReference>
<feature type="domain" description="Peptidoglycan beta-N-acetylmuramidase NamZ N-terminal" evidence="1">
    <location>
        <begin position="56"/>
        <end position="256"/>
    </location>
</feature>
<evidence type="ECO:0000259" key="2">
    <source>
        <dbReference type="Pfam" id="PF20732"/>
    </source>
</evidence>
<protein>
    <submittedName>
        <fullName evidence="3">DUF1343 domain-containing protein</fullName>
    </submittedName>
</protein>
<keyword evidence="4" id="KW-1185">Reference proteome</keyword>
<comment type="caution">
    <text evidence="3">The sequence shown here is derived from an EMBL/GenBank/DDBJ whole genome shotgun (WGS) entry which is preliminary data.</text>
</comment>
<name>A0A3N4NYR3_9FLAO</name>
<dbReference type="Gene3D" id="3.90.1150.140">
    <property type="match status" value="1"/>
</dbReference>
<sequence length="412" mass="46513">MNFNYNKVFFLLKVLLFLVTTKDLEAQNYQNLETKDIITGAEQTEKYIPYLSGKRVAIMANPTSIIGNRHLVDSLQNLGINIVKVFGPEHGFRGNVGAGVHVKDEVDSKTGIPIVSLYGSKKKPSVEDLENVDVVIYDLQDVGVRFYTNINALSRLMVACYENDKELLILDRPNPNGYLIDGPVLDMKYKSGIGMFPIPMSHGLTVAEFAQMANGEGWIISEGKPVQCKLKIIPVANYTHDMPYTLPVPPSPNLNTQLSVLLYPSTCMFEGTYINHGRGTYYPFTVFGSPAYKGIYDFSFTPTSIKGMAMTPLFMDEVCYGIDLRNYDTDLLRKSKQINLQWIMELYKNSPEKEKFFDGSLSDQMNSIEIQIGSGLFRQQIIDGVPESEIRASWEPGLSDYKKMRKKYLLYP</sequence>
<dbReference type="EMBL" id="RPFJ01000011">
    <property type="protein sequence ID" value="RPD96739.1"/>
    <property type="molecule type" value="Genomic_DNA"/>
</dbReference>
<dbReference type="PANTHER" id="PTHR42915:SF1">
    <property type="entry name" value="PEPTIDOGLYCAN BETA-N-ACETYLMURAMIDASE NAMZ"/>
    <property type="match status" value="1"/>
</dbReference>
<dbReference type="Gene3D" id="3.40.50.12170">
    <property type="entry name" value="Uncharacterised protein PF07075, DUF1343"/>
    <property type="match status" value="1"/>
</dbReference>
<gene>
    <name evidence="3" type="ORF">EGM88_10290</name>
</gene>
<evidence type="ECO:0000259" key="1">
    <source>
        <dbReference type="Pfam" id="PF07075"/>
    </source>
</evidence>
<evidence type="ECO:0000313" key="4">
    <source>
        <dbReference type="Proteomes" id="UP000270856"/>
    </source>
</evidence>
<organism evidence="3 4">
    <name type="scientific">Aureibaculum marinum</name>
    <dbReference type="NCBI Taxonomy" id="2487930"/>
    <lineage>
        <taxon>Bacteria</taxon>
        <taxon>Pseudomonadati</taxon>
        <taxon>Bacteroidota</taxon>
        <taxon>Flavobacteriia</taxon>
        <taxon>Flavobacteriales</taxon>
        <taxon>Flavobacteriaceae</taxon>
        <taxon>Aureibaculum</taxon>
    </lineage>
</organism>
<feature type="domain" description="Peptidoglycan beta-N-acetylmuramidase NamZ C-terminal" evidence="2">
    <location>
        <begin position="261"/>
        <end position="411"/>
    </location>
</feature>
<dbReference type="OrthoDB" id="9801061at2"/>
<dbReference type="Proteomes" id="UP000270856">
    <property type="component" value="Unassembled WGS sequence"/>
</dbReference>